<comment type="caution">
    <text evidence="1">The sequence shown here is derived from an EMBL/GenBank/DDBJ whole genome shotgun (WGS) entry which is preliminary data.</text>
</comment>
<accession>A0A834SZH3</accession>
<sequence length="32" mass="3480">MAFQASYGQSCLEIRTQYGASCTDASATINQY</sequence>
<evidence type="ECO:0000313" key="1">
    <source>
        <dbReference type="EMBL" id="KAF7811636.1"/>
    </source>
</evidence>
<dbReference type="EMBL" id="JAAIUW010000010">
    <property type="protein sequence ID" value="KAF7811636.1"/>
    <property type="molecule type" value="Genomic_DNA"/>
</dbReference>
<dbReference type="Proteomes" id="UP000634136">
    <property type="component" value="Unassembled WGS sequence"/>
</dbReference>
<dbReference type="AlphaFoldDB" id="A0A834SZH3"/>
<reference evidence="1" key="1">
    <citation type="submission" date="2020-09" db="EMBL/GenBank/DDBJ databases">
        <title>Genome-Enabled Discovery of Anthraquinone Biosynthesis in Senna tora.</title>
        <authorList>
            <person name="Kang S.-H."/>
            <person name="Pandey R.P."/>
            <person name="Lee C.-M."/>
            <person name="Sim J.-S."/>
            <person name="Jeong J.-T."/>
            <person name="Choi B.-S."/>
            <person name="Jung M."/>
            <person name="Ginzburg D."/>
            <person name="Zhao K."/>
            <person name="Won S.Y."/>
            <person name="Oh T.-J."/>
            <person name="Yu Y."/>
            <person name="Kim N.-H."/>
            <person name="Lee O.R."/>
            <person name="Lee T.-H."/>
            <person name="Bashyal P."/>
            <person name="Kim T.-S."/>
            <person name="Lee W.-H."/>
            <person name="Kawkins C."/>
            <person name="Kim C.-K."/>
            <person name="Kim J.S."/>
            <person name="Ahn B.O."/>
            <person name="Rhee S.Y."/>
            <person name="Sohng J.K."/>
        </authorList>
    </citation>
    <scope>NUCLEOTIDE SEQUENCE</scope>
    <source>
        <tissue evidence="1">Leaf</tissue>
    </source>
</reference>
<name>A0A834SZH3_9FABA</name>
<evidence type="ECO:0000313" key="2">
    <source>
        <dbReference type="Proteomes" id="UP000634136"/>
    </source>
</evidence>
<keyword evidence="2" id="KW-1185">Reference proteome</keyword>
<organism evidence="1 2">
    <name type="scientific">Senna tora</name>
    <dbReference type="NCBI Taxonomy" id="362788"/>
    <lineage>
        <taxon>Eukaryota</taxon>
        <taxon>Viridiplantae</taxon>
        <taxon>Streptophyta</taxon>
        <taxon>Embryophyta</taxon>
        <taxon>Tracheophyta</taxon>
        <taxon>Spermatophyta</taxon>
        <taxon>Magnoliopsida</taxon>
        <taxon>eudicotyledons</taxon>
        <taxon>Gunneridae</taxon>
        <taxon>Pentapetalae</taxon>
        <taxon>rosids</taxon>
        <taxon>fabids</taxon>
        <taxon>Fabales</taxon>
        <taxon>Fabaceae</taxon>
        <taxon>Caesalpinioideae</taxon>
        <taxon>Cassia clade</taxon>
        <taxon>Senna</taxon>
    </lineage>
</organism>
<proteinExistence type="predicted"/>
<gene>
    <name evidence="1" type="ORF">G2W53_032612</name>
</gene>
<protein>
    <submittedName>
        <fullName evidence="1">Uncharacterized protein</fullName>
    </submittedName>
</protein>